<dbReference type="GO" id="GO:0008360">
    <property type="term" value="P:regulation of cell shape"/>
    <property type="evidence" value="ECO:0007669"/>
    <property type="project" value="UniProtKB-KW"/>
</dbReference>
<dbReference type="PANTHER" id="PTHR21581:SF6">
    <property type="entry name" value="TRAFFICKING PROTEIN PARTICLE COMPLEX SUBUNIT 12"/>
    <property type="match status" value="1"/>
</dbReference>
<keyword evidence="13" id="KW-0121">Carboxypeptidase</keyword>
<dbReference type="AlphaFoldDB" id="A0A4R3T314"/>
<keyword evidence="5" id="KW-0573">Peptidoglycan synthesis</keyword>
<name>A0A4R3T314_9FIRM</name>
<feature type="domain" description="Peptidase S11 D-alanyl-D-alanine carboxypeptidase A N-terminal" evidence="12">
    <location>
        <begin position="31"/>
        <end position="262"/>
    </location>
</feature>
<dbReference type="Proteomes" id="UP000295773">
    <property type="component" value="Unassembled WGS sequence"/>
</dbReference>
<evidence type="ECO:0000256" key="3">
    <source>
        <dbReference type="ARBA" id="ARBA00022801"/>
    </source>
</evidence>
<organism evidence="13 14">
    <name type="scientific">Longicatena caecimuris</name>
    <dbReference type="NCBI Taxonomy" id="1796635"/>
    <lineage>
        <taxon>Bacteria</taxon>
        <taxon>Bacillati</taxon>
        <taxon>Bacillota</taxon>
        <taxon>Erysipelotrichia</taxon>
        <taxon>Erysipelotrichales</taxon>
        <taxon>Erysipelotrichaceae</taxon>
        <taxon>Longicatena</taxon>
    </lineage>
</organism>
<evidence type="ECO:0000256" key="4">
    <source>
        <dbReference type="ARBA" id="ARBA00022960"/>
    </source>
</evidence>
<keyword evidence="4" id="KW-0133">Cell shape</keyword>
<gene>
    <name evidence="13" type="ORF">EDD61_1213</name>
</gene>
<keyword evidence="2 11" id="KW-0732">Signal</keyword>
<sequence length="416" mass="47073">MRKLFLSMLLSCFLVMNMNVLHAKENTQDAIAATLKSKDVIVMNRDTKEILFAKNIKKRIYPASMTKIMTAIVVIENTKHFDKIVEAVPSDTKVIRDEASIAGLLIGERMRIQDALSCMMLASGSDAAEMLARYTTGNTKDFVDLMNNKAKELHLQDTHFTNVYGKYDKQHYTTVKDMALLMDYAMENPIFQKIVASDQVKIKTNAFEERIAENFVYATFDKAKLDHSYITGAKSGSMDETGLNLASTAEKDGRRVVIVSAEAPIDEKHTNHVVDAAHLYQWYFTNYQKKIIYKKGDTVAIKGNILTPSFHVALPSDIYIEAPQGVFNAYEKTFVSTNQKMIVKPNDVVGILTIKTKNTTTTYEIISDGWHIAISVYVIATLLIILILWLIMKKRRQSKPPILITKNKQKPMKKKP</sequence>
<evidence type="ECO:0000256" key="7">
    <source>
        <dbReference type="PIRSR" id="PIRSR618044-1"/>
    </source>
</evidence>
<proteinExistence type="inferred from homology"/>
<evidence type="ECO:0000259" key="12">
    <source>
        <dbReference type="Pfam" id="PF00768"/>
    </source>
</evidence>
<dbReference type="SUPFAM" id="SSF56601">
    <property type="entry name" value="beta-lactamase/transpeptidase-like"/>
    <property type="match status" value="1"/>
</dbReference>
<dbReference type="GO" id="GO:0006508">
    <property type="term" value="P:proteolysis"/>
    <property type="evidence" value="ECO:0007669"/>
    <property type="project" value="InterPro"/>
</dbReference>
<keyword evidence="14" id="KW-1185">Reference proteome</keyword>
<evidence type="ECO:0000256" key="8">
    <source>
        <dbReference type="PIRSR" id="PIRSR618044-2"/>
    </source>
</evidence>
<feature type="active site" description="Proton acceptor" evidence="7">
    <location>
        <position position="67"/>
    </location>
</feature>
<comment type="similarity">
    <text evidence="1 9">Belongs to the peptidase S11 family.</text>
</comment>
<reference evidence="13 14" key="1">
    <citation type="submission" date="2019-03" db="EMBL/GenBank/DDBJ databases">
        <title>Genomic Encyclopedia of Type Strains, Phase IV (KMG-IV): sequencing the most valuable type-strain genomes for metagenomic binning, comparative biology and taxonomic classification.</title>
        <authorList>
            <person name="Goeker M."/>
        </authorList>
    </citation>
    <scope>NUCLEOTIDE SEQUENCE [LARGE SCALE GENOMIC DNA]</scope>
    <source>
        <strain evidence="13 14">DSM 29481</strain>
    </source>
</reference>
<accession>A0A4R3T314</accession>
<feature type="signal peptide" evidence="11">
    <location>
        <begin position="1"/>
        <end position="23"/>
    </location>
</feature>
<dbReference type="Gene3D" id="3.40.710.10">
    <property type="entry name" value="DD-peptidase/beta-lactamase superfamily"/>
    <property type="match status" value="1"/>
</dbReference>
<keyword evidence="10" id="KW-1133">Transmembrane helix</keyword>
<evidence type="ECO:0000313" key="13">
    <source>
        <dbReference type="EMBL" id="TCU55672.1"/>
    </source>
</evidence>
<dbReference type="GO" id="GO:0009252">
    <property type="term" value="P:peptidoglycan biosynthetic process"/>
    <property type="evidence" value="ECO:0007669"/>
    <property type="project" value="UniProtKB-KW"/>
</dbReference>
<keyword evidence="3" id="KW-0378">Hydrolase</keyword>
<feature type="chain" id="PRO_5020996508" evidence="11">
    <location>
        <begin position="24"/>
        <end position="416"/>
    </location>
</feature>
<keyword evidence="10" id="KW-0812">Transmembrane</keyword>
<feature type="binding site" evidence="8">
    <location>
        <position position="234"/>
    </location>
    <ligand>
        <name>substrate</name>
    </ligand>
</feature>
<feature type="active site" description="Acyl-ester intermediate" evidence="7">
    <location>
        <position position="64"/>
    </location>
</feature>
<dbReference type="GO" id="GO:0071555">
    <property type="term" value="P:cell wall organization"/>
    <property type="evidence" value="ECO:0007669"/>
    <property type="project" value="UniProtKB-KW"/>
</dbReference>
<keyword evidence="6" id="KW-0961">Cell wall biogenesis/degradation</keyword>
<comment type="caution">
    <text evidence="13">The sequence shown here is derived from an EMBL/GenBank/DDBJ whole genome shotgun (WGS) entry which is preliminary data.</text>
</comment>
<dbReference type="GO" id="GO:0009002">
    <property type="term" value="F:serine-type D-Ala-D-Ala carboxypeptidase activity"/>
    <property type="evidence" value="ECO:0007669"/>
    <property type="project" value="InterPro"/>
</dbReference>
<evidence type="ECO:0000256" key="9">
    <source>
        <dbReference type="RuleBase" id="RU004016"/>
    </source>
</evidence>
<evidence type="ECO:0000256" key="2">
    <source>
        <dbReference type="ARBA" id="ARBA00022729"/>
    </source>
</evidence>
<evidence type="ECO:0000256" key="10">
    <source>
        <dbReference type="SAM" id="Phobius"/>
    </source>
</evidence>
<evidence type="ECO:0000256" key="11">
    <source>
        <dbReference type="SAM" id="SignalP"/>
    </source>
</evidence>
<dbReference type="PRINTS" id="PR00725">
    <property type="entry name" value="DADACBPTASE1"/>
</dbReference>
<evidence type="ECO:0000256" key="1">
    <source>
        <dbReference type="ARBA" id="ARBA00007164"/>
    </source>
</evidence>
<dbReference type="PANTHER" id="PTHR21581">
    <property type="entry name" value="D-ALANYL-D-ALANINE CARBOXYPEPTIDASE"/>
    <property type="match status" value="1"/>
</dbReference>
<dbReference type="InterPro" id="IPR001967">
    <property type="entry name" value="Peptidase_S11_N"/>
</dbReference>
<dbReference type="InterPro" id="IPR018044">
    <property type="entry name" value="Peptidase_S11"/>
</dbReference>
<evidence type="ECO:0000256" key="5">
    <source>
        <dbReference type="ARBA" id="ARBA00022984"/>
    </source>
</evidence>
<feature type="transmembrane region" description="Helical" evidence="10">
    <location>
        <begin position="370"/>
        <end position="391"/>
    </location>
</feature>
<keyword evidence="13" id="KW-0645">Protease</keyword>
<dbReference type="EMBL" id="SMBP01000021">
    <property type="protein sequence ID" value="TCU55672.1"/>
    <property type="molecule type" value="Genomic_DNA"/>
</dbReference>
<dbReference type="Pfam" id="PF00768">
    <property type="entry name" value="Peptidase_S11"/>
    <property type="match status" value="1"/>
</dbReference>
<evidence type="ECO:0000256" key="6">
    <source>
        <dbReference type="ARBA" id="ARBA00023316"/>
    </source>
</evidence>
<evidence type="ECO:0000313" key="14">
    <source>
        <dbReference type="Proteomes" id="UP000295773"/>
    </source>
</evidence>
<keyword evidence="10" id="KW-0472">Membrane</keyword>
<protein>
    <submittedName>
        <fullName evidence="13">D-alanyl-D-alanine carboxypeptidase</fullName>
    </submittedName>
</protein>
<feature type="active site" evidence="7">
    <location>
        <position position="123"/>
    </location>
</feature>
<dbReference type="InterPro" id="IPR012338">
    <property type="entry name" value="Beta-lactam/transpept-like"/>
</dbReference>